<gene>
    <name evidence="1" type="ORF">AVEN_247052_1</name>
</gene>
<keyword evidence="2" id="KW-1185">Reference proteome</keyword>
<accession>A0A4Y2SY18</accession>
<dbReference type="Proteomes" id="UP000499080">
    <property type="component" value="Unassembled WGS sequence"/>
</dbReference>
<reference evidence="1 2" key="1">
    <citation type="journal article" date="2019" name="Sci. Rep.">
        <title>Orb-weaving spider Araneus ventricosus genome elucidates the spidroin gene catalogue.</title>
        <authorList>
            <person name="Kono N."/>
            <person name="Nakamura H."/>
            <person name="Ohtoshi R."/>
            <person name="Moran D.A.P."/>
            <person name="Shinohara A."/>
            <person name="Yoshida Y."/>
            <person name="Fujiwara M."/>
            <person name="Mori M."/>
            <person name="Tomita M."/>
            <person name="Arakawa K."/>
        </authorList>
    </citation>
    <scope>NUCLEOTIDE SEQUENCE [LARGE SCALE GENOMIC DNA]</scope>
</reference>
<proteinExistence type="predicted"/>
<name>A0A4Y2SY18_ARAVE</name>
<protein>
    <submittedName>
        <fullName evidence="1">Uncharacterized protein</fullName>
    </submittedName>
</protein>
<evidence type="ECO:0000313" key="2">
    <source>
        <dbReference type="Proteomes" id="UP000499080"/>
    </source>
</evidence>
<sequence>MLVRYCYFFKLNLMRGKETIPCSRCHLSSLCHCEQIWGSSLINERQFRLMNKCCCSATSSLLVMVKSTLHVNGRQNVGHMKYQSISLVTDKLSKNLLRIRSSG</sequence>
<dbReference type="EMBL" id="BGPR01024415">
    <property type="protein sequence ID" value="GBN92500.1"/>
    <property type="molecule type" value="Genomic_DNA"/>
</dbReference>
<comment type="caution">
    <text evidence="1">The sequence shown here is derived from an EMBL/GenBank/DDBJ whole genome shotgun (WGS) entry which is preliminary data.</text>
</comment>
<organism evidence="1 2">
    <name type="scientific">Araneus ventricosus</name>
    <name type="common">Orbweaver spider</name>
    <name type="synonym">Epeira ventricosa</name>
    <dbReference type="NCBI Taxonomy" id="182803"/>
    <lineage>
        <taxon>Eukaryota</taxon>
        <taxon>Metazoa</taxon>
        <taxon>Ecdysozoa</taxon>
        <taxon>Arthropoda</taxon>
        <taxon>Chelicerata</taxon>
        <taxon>Arachnida</taxon>
        <taxon>Araneae</taxon>
        <taxon>Araneomorphae</taxon>
        <taxon>Entelegynae</taxon>
        <taxon>Araneoidea</taxon>
        <taxon>Araneidae</taxon>
        <taxon>Araneus</taxon>
    </lineage>
</organism>
<dbReference type="AlphaFoldDB" id="A0A4Y2SY18"/>
<evidence type="ECO:0000313" key="1">
    <source>
        <dbReference type="EMBL" id="GBN92500.1"/>
    </source>
</evidence>